<dbReference type="PANTHER" id="PTHR10000">
    <property type="entry name" value="PHOSPHOSERINE PHOSPHATASE"/>
    <property type="match status" value="1"/>
</dbReference>
<evidence type="ECO:0000313" key="1">
    <source>
        <dbReference type="EMBL" id="CRL43152.1"/>
    </source>
</evidence>
<protein>
    <submittedName>
        <fullName evidence="1">Hydrolase</fullName>
    </submittedName>
</protein>
<accession>A0A0M6WZI8</accession>
<dbReference type="OrthoDB" id="9810101at2"/>
<proteinExistence type="predicted"/>
<dbReference type="Gene3D" id="3.40.50.1000">
    <property type="entry name" value="HAD superfamily/HAD-like"/>
    <property type="match status" value="1"/>
</dbReference>
<dbReference type="InterPro" id="IPR036412">
    <property type="entry name" value="HAD-like_sf"/>
</dbReference>
<dbReference type="InterPro" id="IPR023214">
    <property type="entry name" value="HAD_sf"/>
</dbReference>
<dbReference type="SFLD" id="SFLDG01140">
    <property type="entry name" value="C2.B:_Phosphomannomutase_and_P"/>
    <property type="match status" value="1"/>
</dbReference>
<dbReference type="InterPro" id="IPR006379">
    <property type="entry name" value="HAD-SF_hydro_IIB"/>
</dbReference>
<dbReference type="GO" id="GO:0000287">
    <property type="term" value="F:magnesium ion binding"/>
    <property type="evidence" value="ECO:0007669"/>
    <property type="project" value="TreeGrafter"/>
</dbReference>
<keyword evidence="1" id="KW-0378">Hydrolase</keyword>
<dbReference type="GO" id="GO:0016791">
    <property type="term" value="F:phosphatase activity"/>
    <property type="evidence" value="ECO:0007669"/>
    <property type="project" value="TreeGrafter"/>
</dbReference>
<dbReference type="AlphaFoldDB" id="A0A0M6WZI8"/>
<dbReference type="GO" id="GO:0005829">
    <property type="term" value="C:cytosol"/>
    <property type="evidence" value="ECO:0007669"/>
    <property type="project" value="TreeGrafter"/>
</dbReference>
<dbReference type="STRING" id="360807.ERS852392_02968"/>
<keyword evidence="2" id="KW-1185">Reference proteome</keyword>
<reference evidence="2" key="1">
    <citation type="submission" date="2015-05" db="EMBL/GenBank/DDBJ databases">
        <authorList>
            <consortium name="Pathogen Informatics"/>
        </authorList>
    </citation>
    <scope>NUCLEOTIDE SEQUENCE [LARGE SCALE GENOMIC DNA]</scope>
    <source>
        <strain evidence="2">L1-83</strain>
    </source>
</reference>
<dbReference type="SUPFAM" id="SSF56784">
    <property type="entry name" value="HAD-like"/>
    <property type="match status" value="1"/>
</dbReference>
<dbReference type="NCBIfam" id="TIGR01484">
    <property type="entry name" value="HAD-SF-IIB"/>
    <property type="match status" value="1"/>
</dbReference>
<sequence length="264" mass="29439">MKKIAFFDIDGTLTSEIDGSIPQSAITAIRKARANGNLMFLNTGRCIQNVEPRFQEVGFDGFVCGCGTDIYCGGKNLLHVTQSHEITMELLKAARDTNVDIVFESSTAVAYDPVRPVIHPDAVAQYDAFVKRGYTMPTDLESPDFTCDKFVIWFQDKEQLQAFRKISDVHFNCIDRGGTFREFVPHGYSKATGIQFVLDHYNLSKEDAYAFGDSNNDLPMLSYLPNSVAMGNAYPASLFDRVSFVTKKASEDGIAFALEHFSFI</sequence>
<organism evidence="1 2">
    <name type="scientific">Roseburia inulinivorans</name>
    <dbReference type="NCBI Taxonomy" id="360807"/>
    <lineage>
        <taxon>Bacteria</taxon>
        <taxon>Bacillati</taxon>
        <taxon>Bacillota</taxon>
        <taxon>Clostridia</taxon>
        <taxon>Lachnospirales</taxon>
        <taxon>Lachnospiraceae</taxon>
        <taxon>Roseburia</taxon>
    </lineage>
</organism>
<dbReference type="EMBL" id="CVRS01000117">
    <property type="protein sequence ID" value="CRL43152.1"/>
    <property type="molecule type" value="Genomic_DNA"/>
</dbReference>
<dbReference type="PANTHER" id="PTHR10000:SF25">
    <property type="entry name" value="PHOSPHATASE YKRA-RELATED"/>
    <property type="match status" value="1"/>
</dbReference>
<evidence type="ECO:0000313" key="2">
    <source>
        <dbReference type="Proteomes" id="UP000049828"/>
    </source>
</evidence>
<dbReference type="RefSeq" id="WP_021924193.1">
    <property type="nucleotide sequence ID" value="NZ_CVRS01000117.1"/>
</dbReference>
<dbReference type="Gene3D" id="3.30.1240.10">
    <property type="match status" value="1"/>
</dbReference>
<name>A0A0M6WZI8_9FIRM</name>
<dbReference type="Pfam" id="PF08282">
    <property type="entry name" value="Hydrolase_3"/>
    <property type="match status" value="1"/>
</dbReference>
<gene>
    <name evidence="1" type="ORF">RIL183_08481</name>
</gene>
<dbReference type="SFLD" id="SFLDS00003">
    <property type="entry name" value="Haloacid_Dehalogenase"/>
    <property type="match status" value="1"/>
</dbReference>
<dbReference type="Proteomes" id="UP000049828">
    <property type="component" value="Unassembled WGS sequence"/>
</dbReference>